<dbReference type="NCBIfam" id="NF000648">
    <property type="entry name" value="PRK00026.1"/>
    <property type="match status" value="1"/>
</dbReference>
<evidence type="ECO:0000259" key="18">
    <source>
        <dbReference type="Pfam" id="PF01746"/>
    </source>
</evidence>
<evidence type="ECO:0000256" key="12">
    <source>
        <dbReference type="ARBA" id="ARBA00029736"/>
    </source>
</evidence>
<dbReference type="PIRSF" id="PIRSF000386">
    <property type="entry name" value="tRNA_mtase"/>
    <property type="match status" value="1"/>
</dbReference>
<evidence type="ECO:0000256" key="14">
    <source>
        <dbReference type="ARBA" id="ARBA00047783"/>
    </source>
</evidence>
<evidence type="ECO:0000256" key="11">
    <source>
        <dbReference type="ARBA" id="ARBA00022694"/>
    </source>
</evidence>
<dbReference type="Pfam" id="PF01746">
    <property type="entry name" value="tRNA_m1G_MT"/>
    <property type="match status" value="1"/>
</dbReference>
<keyword evidence="9 15" id="KW-0808">Transferase</keyword>
<reference evidence="19 20" key="1">
    <citation type="submission" date="2017-11" db="EMBL/GenBank/DDBJ databases">
        <title>Comparative genomic analysis of Holospora spp., intranuclear symbionts of paramecia.</title>
        <authorList>
            <person name="Garushyants S.K."/>
            <person name="Beliavskaya A."/>
            <person name="Malko D.B."/>
            <person name="Logacheva M.D."/>
            <person name="Rautian M.S."/>
            <person name="Gelfand M.S."/>
        </authorList>
    </citation>
    <scope>NUCLEOTIDE SEQUENCE [LARGE SCALE GENOMIC DNA]</scope>
    <source>
        <strain evidence="20">02AZ16</strain>
    </source>
</reference>
<evidence type="ECO:0000256" key="7">
    <source>
        <dbReference type="ARBA" id="ARBA00022490"/>
    </source>
</evidence>
<protein>
    <recommendedName>
        <fullName evidence="6 15">tRNA (guanine-N(1)-)-methyltransferase</fullName>
        <ecNumber evidence="5 15">2.1.1.228</ecNumber>
    </recommendedName>
    <alternativeName>
        <fullName evidence="12 15">M1G-methyltransferase</fullName>
    </alternativeName>
    <alternativeName>
        <fullName evidence="13 15">tRNA [GM37] methyltransferase</fullName>
    </alternativeName>
</protein>
<dbReference type="GO" id="GO:0002939">
    <property type="term" value="P:tRNA N1-guanine methylation"/>
    <property type="evidence" value="ECO:0007669"/>
    <property type="project" value="TreeGrafter"/>
</dbReference>
<comment type="subcellular location">
    <subcellularLocation>
        <location evidence="2 15 17">Cytoplasm</location>
    </subcellularLocation>
</comment>
<dbReference type="EMBL" id="PHHC01000109">
    <property type="protein sequence ID" value="PPE03348.1"/>
    <property type="molecule type" value="Genomic_DNA"/>
</dbReference>
<comment type="similarity">
    <text evidence="3 15 17">Belongs to the RNA methyltransferase TrmD family.</text>
</comment>
<dbReference type="GO" id="GO:0052906">
    <property type="term" value="F:tRNA (guanine(37)-N1)-methyltransferase activity"/>
    <property type="evidence" value="ECO:0007669"/>
    <property type="project" value="UniProtKB-UniRule"/>
</dbReference>
<dbReference type="InterPro" id="IPR016009">
    <property type="entry name" value="tRNA_MeTrfase_TRMD/TRM10"/>
</dbReference>
<dbReference type="Proteomes" id="UP000239425">
    <property type="component" value="Unassembled WGS sequence"/>
</dbReference>
<dbReference type="HAMAP" id="MF_00605">
    <property type="entry name" value="TrmD"/>
    <property type="match status" value="1"/>
</dbReference>
<organism evidence="19 20">
    <name type="scientific">Holospora curviuscula</name>
    <dbReference type="NCBI Taxonomy" id="1082868"/>
    <lineage>
        <taxon>Bacteria</taxon>
        <taxon>Pseudomonadati</taxon>
        <taxon>Pseudomonadota</taxon>
        <taxon>Alphaproteobacteria</taxon>
        <taxon>Holosporales</taxon>
        <taxon>Holosporaceae</taxon>
        <taxon>Holospora</taxon>
    </lineage>
</organism>
<comment type="subunit">
    <text evidence="4 15 17">Homodimer.</text>
</comment>
<dbReference type="EC" id="2.1.1.228" evidence="5 15"/>
<comment type="catalytic activity">
    <reaction evidence="14 15 17">
        <text>guanosine(37) in tRNA + S-adenosyl-L-methionine = N(1)-methylguanosine(37) in tRNA + S-adenosyl-L-homocysteine + H(+)</text>
        <dbReference type="Rhea" id="RHEA:36899"/>
        <dbReference type="Rhea" id="RHEA-COMP:10145"/>
        <dbReference type="Rhea" id="RHEA-COMP:10147"/>
        <dbReference type="ChEBI" id="CHEBI:15378"/>
        <dbReference type="ChEBI" id="CHEBI:57856"/>
        <dbReference type="ChEBI" id="CHEBI:59789"/>
        <dbReference type="ChEBI" id="CHEBI:73542"/>
        <dbReference type="ChEBI" id="CHEBI:74269"/>
        <dbReference type="EC" id="2.1.1.228"/>
    </reaction>
</comment>
<evidence type="ECO:0000313" key="19">
    <source>
        <dbReference type="EMBL" id="PPE03348.1"/>
    </source>
</evidence>
<feature type="binding site" evidence="15 16">
    <location>
        <position position="112"/>
    </location>
    <ligand>
        <name>S-adenosyl-L-methionine</name>
        <dbReference type="ChEBI" id="CHEBI:59789"/>
    </ligand>
</feature>
<dbReference type="GO" id="GO:0005829">
    <property type="term" value="C:cytosol"/>
    <property type="evidence" value="ECO:0007669"/>
    <property type="project" value="TreeGrafter"/>
</dbReference>
<evidence type="ECO:0000256" key="10">
    <source>
        <dbReference type="ARBA" id="ARBA00022691"/>
    </source>
</evidence>
<evidence type="ECO:0000256" key="4">
    <source>
        <dbReference type="ARBA" id="ARBA00011738"/>
    </source>
</evidence>
<sequence>MHISVISLFPEMFSALGCSVSGRALEKKVWRLDLVSLRDFGVGKRKNVDRSCYGGGPGMLLRPDVVHEAVIHAYALSSYTPRLVYLSPRGTPVKQKDVEAYASSPYLILLCGRYEGVDERVLQFWNFEQKRIGDFVVSGGELPASMLIDGCVRCLEGTLGNPDSLIYESFQEDRLEHAQYTYPALWMGRKVPDVLRSGHHKNIEVWKKNNSLPVTHSPI</sequence>
<keyword evidence="8 15" id="KW-0489">Methyltransferase</keyword>
<dbReference type="Gene3D" id="1.10.1270.20">
    <property type="entry name" value="tRNA(m1g37)methyltransferase, domain 2"/>
    <property type="match status" value="1"/>
</dbReference>
<dbReference type="RefSeq" id="WP_104207154.1">
    <property type="nucleotide sequence ID" value="NZ_PHHC01000109.1"/>
</dbReference>
<dbReference type="InterPro" id="IPR029028">
    <property type="entry name" value="Alpha/beta_knot_MTases"/>
</dbReference>
<gene>
    <name evidence="15" type="primary">trmD</name>
    <name evidence="19" type="ORF">HCUR_01209</name>
</gene>
<comment type="function">
    <text evidence="1 15 17">Specifically methylates guanosine-37 in various tRNAs.</text>
</comment>
<dbReference type="InterPro" id="IPR029026">
    <property type="entry name" value="tRNA_m1G_MTases_N"/>
</dbReference>
<dbReference type="InterPro" id="IPR002649">
    <property type="entry name" value="tRNA_m1G_MeTrfase_TrmD"/>
</dbReference>
<evidence type="ECO:0000256" key="17">
    <source>
        <dbReference type="RuleBase" id="RU003464"/>
    </source>
</evidence>
<evidence type="ECO:0000256" key="13">
    <source>
        <dbReference type="ARBA" id="ARBA00033392"/>
    </source>
</evidence>
<dbReference type="OrthoDB" id="9807416at2"/>
<dbReference type="Gene3D" id="3.40.1280.10">
    <property type="match status" value="1"/>
</dbReference>
<keyword evidence="11 15" id="KW-0819">tRNA processing</keyword>
<dbReference type="PANTHER" id="PTHR46417:SF1">
    <property type="entry name" value="TRNA (GUANINE-N(1)-)-METHYLTRANSFERASE"/>
    <property type="match status" value="1"/>
</dbReference>
<evidence type="ECO:0000256" key="15">
    <source>
        <dbReference type="HAMAP-Rule" id="MF_00605"/>
    </source>
</evidence>
<evidence type="ECO:0000256" key="8">
    <source>
        <dbReference type="ARBA" id="ARBA00022603"/>
    </source>
</evidence>
<evidence type="ECO:0000256" key="5">
    <source>
        <dbReference type="ARBA" id="ARBA00012807"/>
    </source>
</evidence>
<evidence type="ECO:0000313" key="20">
    <source>
        <dbReference type="Proteomes" id="UP000239425"/>
    </source>
</evidence>
<dbReference type="PANTHER" id="PTHR46417">
    <property type="entry name" value="TRNA (GUANINE-N(1)-)-METHYLTRANSFERASE"/>
    <property type="match status" value="1"/>
</dbReference>
<comment type="caution">
    <text evidence="19">The sequence shown here is derived from an EMBL/GenBank/DDBJ whole genome shotgun (WGS) entry which is preliminary data.</text>
</comment>
<proteinExistence type="inferred from homology"/>
<dbReference type="InterPro" id="IPR023148">
    <property type="entry name" value="tRNA_m1G_MeTrfase_C_sf"/>
</dbReference>
<dbReference type="NCBIfam" id="TIGR00088">
    <property type="entry name" value="trmD"/>
    <property type="match status" value="1"/>
</dbReference>
<evidence type="ECO:0000256" key="2">
    <source>
        <dbReference type="ARBA" id="ARBA00004496"/>
    </source>
</evidence>
<evidence type="ECO:0000256" key="1">
    <source>
        <dbReference type="ARBA" id="ARBA00002634"/>
    </source>
</evidence>
<keyword evidence="7 15" id="KW-0963">Cytoplasm</keyword>
<evidence type="ECO:0000256" key="3">
    <source>
        <dbReference type="ARBA" id="ARBA00007630"/>
    </source>
</evidence>
<feature type="binding site" evidence="15 16">
    <location>
        <begin position="132"/>
        <end position="137"/>
    </location>
    <ligand>
        <name>S-adenosyl-L-methionine</name>
        <dbReference type="ChEBI" id="CHEBI:59789"/>
    </ligand>
</feature>
<dbReference type="SUPFAM" id="SSF75217">
    <property type="entry name" value="alpha/beta knot"/>
    <property type="match status" value="1"/>
</dbReference>
<dbReference type="AlphaFoldDB" id="A0A2S5R7Q0"/>
<evidence type="ECO:0000256" key="6">
    <source>
        <dbReference type="ARBA" id="ARBA00014679"/>
    </source>
</evidence>
<feature type="domain" description="tRNA methyltransferase TRMD/TRM10-type" evidence="18">
    <location>
        <begin position="1"/>
        <end position="215"/>
    </location>
</feature>
<name>A0A2S5R7Q0_9PROT</name>
<keyword evidence="10 15" id="KW-0949">S-adenosyl-L-methionine</keyword>
<evidence type="ECO:0000256" key="16">
    <source>
        <dbReference type="PIRSR" id="PIRSR000386-1"/>
    </source>
</evidence>
<evidence type="ECO:0000256" key="9">
    <source>
        <dbReference type="ARBA" id="ARBA00022679"/>
    </source>
</evidence>
<accession>A0A2S5R7Q0</accession>
<keyword evidence="20" id="KW-1185">Reference proteome</keyword>